<feature type="transmembrane region" description="Helical" evidence="1">
    <location>
        <begin position="241"/>
        <end position="262"/>
    </location>
</feature>
<proteinExistence type="predicted"/>
<dbReference type="AlphaFoldDB" id="A0A0L6VG08"/>
<dbReference type="Proteomes" id="UP000037035">
    <property type="component" value="Unassembled WGS sequence"/>
</dbReference>
<evidence type="ECO:0000256" key="1">
    <source>
        <dbReference type="SAM" id="Phobius"/>
    </source>
</evidence>
<accession>A0A0L6VG08</accession>
<dbReference type="EMBL" id="LAVV01006485">
    <property type="protein sequence ID" value="KNZ59669.1"/>
    <property type="molecule type" value="Genomic_DNA"/>
</dbReference>
<name>A0A0L6VG08_9BASI</name>
<keyword evidence="1" id="KW-0812">Transmembrane</keyword>
<protein>
    <submittedName>
        <fullName evidence="2">Uncharacterized protein</fullName>
    </submittedName>
</protein>
<feature type="transmembrane region" description="Helical" evidence="1">
    <location>
        <begin position="347"/>
        <end position="369"/>
    </location>
</feature>
<sequence>MCAGADSCFYLLIYIHGEKNRKGGLRLRGSRVKFAKGSKRECLLVESEKNNHPFRSFSAVKPKSTQYTLEEDSQFTYQPNKSLEDNFLCLIWPASAFCVDHATSCNYCLAYKDSTTVIFEIKTQRKGELTCHTYEVYIIFPETELFRTNSLIEVLRISGGFLGAFLRFLNHFLGIIVQLTFKDLMLLKNLLVAPVSLIRDFRVAGVFISSITFFFNFLFFIFRFFFWDNFDEFLSEFEDHLFNFGFFLGVLWGRVGSFWGVFDDLIDWKGYITVQTLRSSFWGFCVLFGRGRALWLGGSLGAVWGWCFWGVIDCWYWWVYCTGQLMYPTLKLGGATAKNCHLSELSLLYICIVPDSQMGCSFFFIFWRINSHNGGLGRSRYGQQMILQAKSLNQPTNLHWDSAKRDFGLWPTSLDSQCQATGSSKFLCFWGRGTLCRLSLGDIQQQHCASDQIKTNRAVCTCWEELAHQHSSSQRLILTLYRKSCLNTLSPFWIKTYPPSTYGNLRVVQLLPPQPVAPTSALFLPDSFFRISICHPQQVHRLPICSLRKKKGPINKHGKWLPLTPPNFLFSSLPFLPTDRSGTAILFLFSKKKISFKSSSHRPIFLSSRPSCSSPLFPPSSNLRKAMARDRTLSLSVGIRKKRNF</sequence>
<organism evidence="2 3">
    <name type="scientific">Puccinia sorghi</name>
    <dbReference type="NCBI Taxonomy" id="27349"/>
    <lineage>
        <taxon>Eukaryota</taxon>
        <taxon>Fungi</taxon>
        <taxon>Dikarya</taxon>
        <taxon>Basidiomycota</taxon>
        <taxon>Pucciniomycotina</taxon>
        <taxon>Pucciniomycetes</taxon>
        <taxon>Pucciniales</taxon>
        <taxon>Pucciniaceae</taxon>
        <taxon>Puccinia</taxon>
    </lineage>
</organism>
<evidence type="ECO:0000313" key="3">
    <source>
        <dbReference type="Proteomes" id="UP000037035"/>
    </source>
</evidence>
<dbReference type="VEuPathDB" id="FungiDB:VP01_1683g2"/>
<feature type="transmembrane region" description="Helical" evidence="1">
    <location>
        <begin position="295"/>
        <end position="318"/>
    </location>
</feature>
<keyword evidence="3" id="KW-1185">Reference proteome</keyword>
<gene>
    <name evidence="2" type="ORF">VP01_1683g2</name>
</gene>
<feature type="transmembrane region" description="Helical" evidence="1">
    <location>
        <begin position="157"/>
        <end position="181"/>
    </location>
</feature>
<comment type="caution">
    <text evidence="2">The sequence shown here is derived from an EMBL/GenBank/DDBJ whole genome shotgun (WGS) entry which is preliminary data.</text>
</comment>
<reference evidence="2 3" key="1">
    <citation type="submission" date="2015-08" db="EMBL/GenBank/DDBJ databases">
        <title>Next Generation Sequencing and Analysis of the Genome of Puccinia sorghi L Schw, the Causal Agent of Maize Common Rust.</title>
        <authorList>
            <person name="Rochi L."/>
            <person name="Burguener G."/>
            <person name="Darino M."/>
            <person name="Turjanski A."/>
            <person name="Kreff E."/>
            <person name="Dieguez M.J."/>
            <person name="Sacco F."/>
        </authorList>
    </citation>
    <scope>NUCLEOTIDE SEQUENCE [LARGE SCALE GENOMIC DNA]</scope>
    <source>
        <strain evidence="2 3">RO10H11247</strain>
    </source>
</reference>
<keyword evidence="1" id="KW-0472">Membrane</keyword>
<feature type="transmembrane region" description="Helical" evidence="1">
    <location>
        <begin position="201"/>
        <end position="221"/>
    </location>
</feature>
<evidence type="ECO:0000313" key="2">
    <source>
        <dbReference type="EMBL" id="KNZ59669.1"/>
    </source>
</evidence>
<keyword evidence="1" id="KW-1133">Transmembrane helix</keyword>